<sequence length="182" mass="20994">LPDGSYNLSTTYKFCCRDDAFDSRPDWPIVLSNRSPFYLFKMKSKCQAIKGMDVQEDQISFDERDEPNDQGEDGMAPYDPYEGGRSAFHLCYYIPIRYGCNQMITLDCSNPIEVITTPNFPGNYNPNQECNWFVKAPEGAFVNLHFTTLKIDGTLVEKEHTCKDYVEIRQSMIGQNGIKFRY</sequence>
<dbReference type="InterPro" id="IPR035914">
    <property type="entry name" value="Sperma_CUB_dom_sf"/>
</dbReference>
<comment type="caution">
    <text evidence="2">Lacks conserved residue(s) required for the propagation of feature annotation.</text>
</comment>
<organism evidence="3 4">
    <name type="scientific">Owenia fusiformis</name>
    <name type="common">Polychaete worm</name>
    <dbReference type="NCBI Taxonomy" id="6347"/>
    <lineage>
        <taxon>Eukaryota</taxon>
        <taxon>Metazoa</taxon>
        <taxon>Spiralia</taxon>
        <taxon>Lophotrochozoa</taxon>
        <taxon>Annelida</taxon>
        <taxon>Polychaeta</taxon>
        <taxon>Sedentaria</taxon>
        <taxon>Canalipalpata</taxon>
        <taxon>Sabellida</taxon>
        <taxon>Oweniida</taxon>
        <taxon>Oweniidae</taxon>
        <taxon>Owenia</taxon>
    </lineage>
</organism>
<feature type="non-terminal residue" evidence="3">
    <location>
        <position position="1"/>
    </location>
</feature>
<dbReference type="CDD" id="cd00041">
    <property type="entry name" value="CUB"/>
    <property type="match status" value="1"/>
</dbReference>
<evidence type="ECO:0000256" key="2">
    <source>
        <dbReference type="PROSITE-ProRule" id="PRU00059"/>
    </source>
</evidence>
<gene>
    <name evidence="3" type="ORF">OFUS_LOCUS20836</name>
</gene>
<dbReference type="OrthoDB" id="5954510at2759"/>
<protein>
    <submittedName>
        <fullName evidence="3">Uncharacterized protein</fullName>
    </submittedName>
</protein>
<dbReference type="AlphaFoldDB" id="A0A8J1TV23"/>
<dbReference type="PANTHER" id="PTHR19324:SF33">
    <property type="entry name" value="MUCIN-5AC"/>
    <property type="match status" value="1"/>
</dbReference>
<reference evidence="3" key="1">
    <citation type="submission" date="2022-03" db="EMBL/GenBank/DDBJ databases">
        <authorList>
            <person name="Martin C."/>
        </authorList>
    </citation>
    <scope>NUCLEOTIDE SEQUENCE</scope>
</reference>
<dbReference type="SUPFAM" id="SSF49854">
    <property type="entry name" value="Spermadhesin, CUB domain"/>
    <property type="match status" value="1"/>
</dbReference>
<proteinExistence type="predicted"/>
<comment type="caution">
    <text evidence="3">The sequence shown here is derived from an EMBL/GenBank/DDBJ whole genome shotgun (WGS) entry which is preliminary data.</text>
</comment>
<dbReference type="InterPro" id="IPR000859">
    <property type="entry name" value="CUB_dom"/>
</dbReference>
<dbReference type="Gene3D" id="2.60.120.290">
    <property type="entry name" value="Spermadhesin, CUB domain"/>
    <property type="match status" value="1"/>
</dbReference>
<dbReference type="InterPro" id="IPR031569">
    <property type="entry name" value="ApeC"/>
</dbReference>
<keyword evidence="1" id="KW-1015">Disulfide bond</keyword>
<evidence type="ECO:0000256" key="1">
    <source>
        <dbReference type="ARBA" id="ARBA00023157"/>
    </source>
</evidence>
<dbReference type="PROSITE" id="PS01180">
    <property type="entry name" value="CUB"/>
    <property type="match status" value="1"/>
</dbReference>
<evidence type="ECO:0000313" key="4">
    <source>
        <dbReference type="Proteomes" id="UP000749559"/>
    </source>
</evidence>
<dbReference type="PANTHER" id="PTHR19324">
    <property type="entry name" value="PERFORIN-LIKE PROTEIN 1"/>
    <property type="match status" value="1"/>
</dbReference>
<dbReference type="Proteomes" id="UP000749559">
    <property type="component" value="Unassembled WGS sequence"/>
</dbReference>
<accession>A0A8J1TV23</accession>
<dbReference type="Pfam" id="PF16977">
    <property type="entry name" value="ApeC"/>
    <property type="match status" value="1"/>
</dbReference>
<name>A0A8J1TV23_OWEFU</name>
<evidence type="ECO:0000313" key="3">
    <source>
        <dbReference type="EMBL" id="CAH1796423.1"/>
    </source>
</evidence>
<keyword evidence="4" id="KW-1185">Reference proteome</keyword>
<dbReference type="EMBL" id="CAIIXF020000010">
    <property type="protein sequence ID" value="CAH1796423.1"/>
    <property type="molecule type" value="Genomic_DNA"/>
</dbReference>
<dbReference type="Pfam" id="PF00431">
    <property type="entry name" value="CUB"/>
    <property type="match status" value="1"/>
</dbReference>